<dbReference type="PANTHER" id="PTHR30471">
    <property type="entry name" value="DNA REPAIR PROTEIN RADC"/>
    <property type="match status" value="1"/>
</dbReference>
<evidence type="ECO:0000256" key="2">
    <source>
        <dbReference type="ARBA" id="ARBA00022670"/>
    </source>
</evidence>
<evidence type="ECO:0000256" key="4">
    <source>
        <dbReference type="ARBA" id="ARBA00022801"/>
    </source>
</evidence>
<evidence type="ECO:0000256" key="6">
    <source>
        <dbReference type="ARBA" id="ARBA00023049"/>
    </source>
</evidence>
<keyword evidence="5" id="KW-0862">Zinc</keyword>
<dbReference type="PANTHER" id="PTHR30471:SF3">
    <property type="entry name" value="UPF0758 PROTEIN YEES-RELATED"/>
    <property type="match status" value="1"/>
</dbReference>
<accession>A0ABX9W973</accession>
<feature type="domain" description="MPN" evidence="8">
    <location>
        <begin position="101"/>
        <end position="221"/>
    </location>
</feature>
<sequence length="221" mass="23232">MPLSRIPIHDRPRERLAASGAHSLSDRELLALLLGTAGVAGIGVHDLAERLLTHFGSVEGISRATLPELTSIKGIGDAKASGIVAAFELARRAAASLPPARIKATSDVVAITAPLLRGRCRERLLVVSCDVGGRVLGVDCVSDGAADHTLLPVREIMVAVLKRDGRQFALAHNHPSSDPTPSTQDIRGTAAVQEAAGSSGLRFLDHVIVTDAAWRRVTTSQ</sequence>
<dbReference type="InterPro" id="IPR046778">
    <property type="entry name" value="UPF0758_N"/>
</dbReference>
<dbReference type="Gene3D" id="1.10.150.20">
    <property type="entry name" value="5' to 3' exonuclease, C-terminal subdomain"/>
    <property type="match status" value="1"/>
</dbReference>
<dbReference type="EMBL" id="RJLN01000146">
    <property type="protein sequence ID" value="RNL86723.1"/>
    <property type="molecule type" value="Genomic_DNA"/>
</dbReference>
<dbReference type="Pfam" id="PF04002">
    <property type="entry name" value="RadC"/>
    <property type="match status" value="1"/>
</dbReference>
<keyword evidence="6" id="KW-0482">Metalloprotease</keyword>
<organism evidence="9 10">
    <name type="scientific">Micromonospora solifontis</name>
    <dbReference type="NCBI Taxonomy" id="2487138"/>
    <lineage>
        <taxon>Bacteria</taxon>
        <taxon>Bacillati</taxon>
        <taxon>Actinomycetota</taxon>
        <taxon>Actinomycetes</taxon>
        <taxon>Micromonosporales</taxon>
        <taxon>Micromonosporaceae</taxon>
        <taxon>Micromonospora</taxon>
    </lineage>
</organism>
<keyword evidence="3" id="KW-0479">Metal-binding</keyword>
<evidence type="ECO:0000313" key="10">
    <source>
        <dbReference type="Proteomes" id="UP000280698"/>
    </source>
</evidence>
<reference evidence="9 10" key="1">
    <citation type="submission" date="2018-11" db="EMBL/GenBank/DDBJ databases">
        <title>Micromonospora sp. PPF5-17, a new actinomycetes isolated from a hot spring soil.</title>
        <authorList>
            <person name="Thawai C."/>
        </authorList>
    </citation>
    <scope>NUCLEOTIDE SEQUENCE [LARGE SCALE GENOMIC DNA]</scope>
    <source>
        <strain evidence="9 10">PPF5-17</strain>
    </source>
</reference>
<evidence type="ECO:0000256" key="5">
    <source>
        <dbReference type="ARBA" id="ARBA00022833"/>
    </source>
</evidence>
<comment type="caution">
    <text evidence="9">The sequence shown here is derived from an EMBL/GenBank/DDBJ whole genome shotgun (WGS) entry which is preliminary data.</text>
</comment>
<evidence type="ECO:0000256" key="1">
    <source>
        <dbReference type="ARBA" id="ARBA00010243"/>
    </source>
</evidence>
<dbReference type="PROSITE" id="PS50249">
    <property type="entry name" value="MPN"/>
    <property type="match status" value="1"/>
</dbReference>
<evidence type="ECO:0000256" key="3">
    <source>
        <dbReference type="ARBA" id="ARBA00022723"/>
    </source>
</evidence>
<dbReference type="SUPFAM" id="SSF47781">
    <property type="entry name" value="RuvA domain 2-like"/>
    <property type="match status" value="1"/>
</dbReference>
<gene>
    <name evidence="9" type="primary">radC</name>
    <name evidence="9" type="ORF">EFE23_26915</name>
</gene>
<evidence type="ECO:0000256" key="7">
    <source>
        <dbReference type="RuleBase" id="RU003797"/>
    </source>
</evidence>
<keyword evidence="2" id="KW-0645">Protease</keyword>
<keyword evidence="4" id="KW-0378">Hydrolase</keyword>
<dbReference type="Proteomes" id="UP000280698">
    <property type="component" value="Unassembled WGS sequence"/>
</dbReference>
<dbReference type="InterPro" id="IPR001405">
    <property type="entry name" value="UPF0758"/>
</dbReference>
<dbReference type="InterPro" id="IPR037518">
    <property type="entry name" value="MPN"/>
</dbReference>
<name>A0ABX9W973_9ACTN</name>
<dbReference type="InterPro" id="IPR010994">
    <property type="entry name" value="RuvA_2-like"/>
</dbReference>
<comment type="similarity">
    <text evidence="1 7">Belongs to the UPF0758 family.</text>
</comment>
<keyword evidence="10" id="KW-1185">Reference proteome</keyword>
<proteinExistence type="inferred from homology"/>
<dbReference type="Pfam" id="PF20582">
    <property type="entry name" value="UPF0758_N"/>
    <property type="match status" value="1"/>
</dbReference>
<dbReference type="SUPFAM" id="SSF102712">
    <property type="entry name" value="JAB1/MPN domain"/>
    <property type="match status" value="1"/>
</dbReference>
<dbReference type="Gene3D" id="3.40.140.10">
    <property type="entry name" value="Cytidine Deaminase, domain 2"/>
    <property type="match status" value="1"/>
</dbReference>
<dbReference type="InterPro" id="IPR025657">
    <property type="entry name" value="RadC_JAB"/>
</dbReference>
<dbReference type="RefSeq" id="WP_123243687.1">
    <property type="nucleotide sequence ID" value="NZ_JAAHBY010000146.1"/>
</dbReference>
<evidence type="ECO:0000259" key="8">
    <source>
        <dbReference type="PROSITE" id="PS50249"/>
    </source>
</evidence>
<dbReference type="NCBIfam" id="TIGR00608">
    <property type="entry name" value="radc"/>
    <property type="match status" value="1"/>
</dbReference>
<protein>
    <submittedName>
        <fullName evidence="9">DNA repair protein RadC</fullName>
    </submittedName>
</protein>
<evidence type="ECO:0000313" key="9">
    <source>
        <dbReference type="EMBL" id="RNL86723.1"/>
    </source>
</evidence>